<comment type="cofactor">
    <cofactor evidence="1">
        <name>pyruvate</name>
        <dbReference type="ChEBI" id="CHEBI:15361"/>
    </cofactor>
</comment>
<proteinExistence type="predicted"/>
<keyword evidence="9" id="KW-0670">Pyruvate</keyword>
<keyword evidence="11" id="KW-1185">Reference proteome</keyword>
<protein>
    <submittedName>
        <fullName evidence="10">S-adenosylmethionine decarboxylase proenzyme</fullName>
    </submittedName>
</protein>
<dbReference type="Gene3D" id="3.60.90.10">
    <property type="entry name" value="S-adenosylmethionine decarboxylase"/>
    <property type="match status" value="1"/>
</dbReference>
<evidence type="ECO:0000256" key="1">
    <source>
        <dbReference type="ARBA" id="ARBA00001928"/>
    </source>
</evidence>
<keyword evidence="5" id="KW-0620">Polyamine biosynthesis</keyword>
<dbReference type="InterPro" id="IPR003826">
    <property type="entry name" value="AdoMetDC_fam_prok"/>
</dbReference>
<evidence type="ECO:0000256" key="4">
    <source>
        <dbReference type="ARBA" id="ARBA00023066"/>
    </source>
</evidence>
<dbReference type="Pfam" id="PF02675">
    <property type="entry name" value="AdoMet_dc"/>
    <property type="match status" value="1"/>
</dbReference>
<dbReference type="Proteomes" id="UP000048908">
    <property type="component" value="Unassembled WGS sequence"/>
</dbReference>
<name>A0A0M6XM46_9RHOB</name>
<keyword evidence="6" id="KW-0865">Zymogen</keyword>
<dbReference type="SUPFAM" id="SSF56276">
    <property type="entry name" value="S-adenosylmethionine decarboxylase"/>
    <property type="match status" value="1"/>
</dbReference>
<evidence type="ECO:0000256" key="3">
    <source>
        <dbReference type="ARBA" id="ARBA00022813"/>
    </source>
</evidence>
<evidence type="ECO:0000256" key="9">
    <source>
        <dbReference type="ARBA" id="ARBA00023317"/>
    </source>
</evidence>
<keyword evidence="2" id="KW-0210">Decarboxylase</keyword>
<keyword evidence="7" id="KW-0456">Lyase</keyword>
<dbReference type="EMBL" id="CXPG01000011">
    <property type="protein sequence ID" value="CTQ31722.1"/>
    <property type="molecule type" value="Genomic_DNA"/>
</dbReference>
<evidence type="ECO:0000256" key="6">
    <source>
        <dbReference type="ARBA" id="ARBA00023145"/>
    </source>
</evidence>
<dbReference type="InterPro" id="IPR016067">
    <property type="entry name" value="S-AdoMet_deCO2ase_core"/>
</dbReference>
<dbReference type="STRING" id="282197.SAMN04488517_106144"/>
<evidence type="ECO:0000256" key="7">
    <source>
        <dbReference type="ARBA" id="ARBA00023239"/>
    </source>
</evidence>
<keyword evidence="3" id="KW-0068">Autocatalytic cleavage</keyword>
<evidence type="ECO:0000256" key="2">
    <source>
        <dbReference type="ARBA" id="ARBA00022793"/>
    </source>
</evidence>
<organism evidence="10 11">
    <name type="scientific">Jannaschia rubra</name>
    <dbReference type="NCBI Taxonomy" id="282197"/>
    <lineage>
        <taxon>Bacteria</taxon>
        <taxon>Pseudomonadati</taxon>
        <taxon>Pseudomonadota</taxon>
        <taxon>Alphaproteobacteria</taxon>
        <taxon>Rhodobacterales</taxon>
        <taxon>Roseobacteraceae</taxon>
        <taxon>Jannaschia</taxon>
    </lineage>
</organism>
<dbReference type="GO" id="GO:0008295">
    <property type="term" value="P:spermidine biosynthetic process"/>
    <property type="evidence" value="ECO:0007669"/>
    <property type="project" value="UniProtKB-KW"/>
</dbReference>
<sequence>MSWPDFHGARNLLDGAPAEAMFHEAARATGATVLDVKLHDFAQRAGFTGVALLAESHISIHT</sequence>
<evidence type="ECO:0000313" key="11">
    <source>
        <dbReference type="Proteomes" id="UP000048908"/>
    </source>
</evidence>
<evidence type="ECO:0000313" key="10">
    <source>
        <dbReference type="EMBL" id="CTQ31722.1"/>
    </source>
</evidence>
<dbReference type="AlphaFoldDB" id="A0A0M6XM46"/>
<evidence type="ECO:0000256" key="5">
    <source>
        <dbReference type="ARBA" id="ARBA00023115"/>
    </source>
</evidence>
<keyword evidence="4" id="KW-0745">Spermidine biosynthesis</keyword>
<evidence type="ECO:0000256" key="8">
    <source>
        <dbReference type="ARBA" id="ARBA00023270"/>
    </source>
</evidence>
<accession>A0A0M6XM46</accession>
<gene>
    <name evidence="10" type="ORF">JAN5088_00481</name>
</gene>
<keyword evidence="8" id="KW-0704">Schiff base</keyword>
<dbReference type="GO" id="GO:0004014">
    <property type="term" value="F:adenosylmethionine decarboxylase activity"/>
    <property type="evidence" value="ECO:0007669"/>
    <property type="project" value="InterPro"/>
</dbReference>
<reference evidence="10 11" key="1">
    <citation type="submission" date="2015-07" db="EMBL/GenBank/DDBJ databases">
        <authorList>
            <person name="Noorani M."/>
        </authorList>
    </citation>
    <scope>NUCLEOTIDE SEQUENCE [LARGE SCALE GENOMIC DNA]</scope>
    <source>
        <strain evidence="10 11">CECT 5088</strain>
    </source>
</reference>